<organism evidence="1 2">
    <name type="scientific">Thermoactinomyces mirandus</name>
    <dbReference type="NCBI Taxonomy" id="2756294"/>
    <lineage>
        <taxon>Bacteria</taxon>
        <taxon>Bacillati</taxon>
        <taxon>Bacillota</taxon>
        <taxon>Bacilli</taxon>
        <taxon>Bacillales</taxon>
        <taxon>Thermoactinomycetaceae</taxon>
        <taxon>Thermoactinomyces</taxon>
    </lineage>
</organism>
<dbReference type="AlphaFoldDB" id="A0A7W1XT02"/>
<dbReference type="Proteomes" id="UP000538292">
    <property type="component" value="Unassembled WGS sequence"/>
</dbReference>
<accession>A0A7W1XT02</accession>
<sequence length="335" mass="38904">MQLPDWLQSWKWDQRWRETGFDFLDEATYLDELIQFMDGETDLIVFAEASKLGYARQIVLAYQPLVENQIFAVFQGQSVYTLAIPADLDEVCRFSEHYISPGWQINQKRLPSNTFPRVWRGTSQRPLAPLTNENLKLAPFYIGVGHYENEMVDMENRAAFNPFLHTDRMVMASADGGQVSQWYTRYSGSIFSIYRIPTEDGRGIFYLFVHYCPCPFVKGKQRILDQLSKEKKSAAKLPADVPVDVIFSLSGFFFQQLYTIEELKKEAIQGNYEWFIHLLGYLDCSLVQQENQDIEQMLADFACCNHQTIRQEVATLAQLHGWQSLLKQLEKQDVN</sequence>
<protein>
    <submittedName>
        <fullName evidence="1">Uncharacterized protein</fullName>
    </submittedName>
</protein>
<gene>
    <name evidence="1" type="ORF">H2C83_10020</name>
</gene>
<keyword evidence="2" id="KW-1185">Reference proteome</keyword>
<evidence type="ECO:0000313" key="1">
    <source>
        <dbReference type="EMBL" id="MBA4602641.1"/>
    </source>
</evidence>
<dbReference type="EMBL" id="JACEOL010000033">
    <property type="protein sequence ID" value="MBA4602641.1"/>
    <property type="molecule type" value="Genomic_DNA"/>
</dbReference>
<reference evidence="1 2" key="1">
    <citation type="submission" date="2020-07" db="EMBL/GenBank/DDBJ databases">
        <title>Thermoactinomyces phylogeny.</title>
        <authorList>
            <person name="Dunlap C."/>
        </authorList>
    </citation>
    <scope>NUCLEOTIDE SEQUENCE [LARGE SCALE GENOMIC DNA]</scope>
    <source>
        <strain evidence="1 2">AMNI-1</strain>
    </source>
</reference>
<comment type="caution">
    <text evidence="1">The sequence shown here is derived from an EMBL/GenBank/DDBJ whole genome shotgun (WGS) entry which is preliminary data.</text>
</comment>
<proteinExistence type="predicted"/>
<name>A0A7W1XT02_9BACL</name>
<evidence type="ECO:0000313" key="2">
    <source>
        <dbReference type="Proteomes" id="UP000538292"/>
    </source>
</evidence>